<dbReference type="GeneTree" id="ENSGT00410000025882"/>
<dbReference type="InterPro" id="IPR043239">
    <property type="entry name" value="SMIM29"/>
</dbReference>
<evidence type="ECO:0000313" key="2">
    <source>
        <dbReference type="Ensembl" id="ENSEEEP00000028290.2"/>
    </source>
</evidence>
<dbReference type="GeneID" id="113586888"/>
<sequence length="102" mass="11997">MNTTTHPPHVPDGDVAVSYVLVPFFSLTVIGIIVAAVLYLRRKQRIDRLRHQLLPVYTYDPSEELNEAELEMLWREEDTKMVQGWMRSYQPRWSRLAKDPDV</sequence>
<dbReference type="PANTHER" id="PTHR47730">
    <property type="entry name" value="SMALL INTEGRAL MEMBRANE PROTEIN 29"/>
    <property type="match status" value="1"/>
</dbReference>
<dbReference type="Ensembl" id="ENSEEET00000028616.2">
    <property type="protein sequence ID" value="ENSEEEP00000028290.2"/>
    <property type="gene ID" value="ENSEEEG00000013596.2"/>
</dbReference>
<dbReference type="RefSeq" id="XP_035378355.1">
    <property type="nucleotide sequence ID" value="XM_035522462.1"/>
</dbReference>
<dbReference type="Proteomes" id="UP000314983">
    <property type="component" value="Chromosome 24"/>
</dbReference>
<organism evidence="2 3">
    <name type="scientific">Electrophorus electricus</name>
    <name type="common">Electric eel</name>
    <name type="synonym">Gymnotus electricus</name>
    <dbReference type="NCBI Taxonomy" id="8005"/>
    <lineage>
        <taxon>Eukaryota</taxon>
        <taxon>Metazoa</taxon>
        <taxon>Chordata</taxon>
        <taxon>Craniata</taxon>
        <taxon>Vertebrata</taxon>
        <taxon>Euteleostomi</taxon>
        <taxon>Actinopterygii</taxon>
        <taxon>Neopterygii</taxon>
        <taxon>Teleostei</taxon>
        <taxon>Ostariophysi</taxon>
        <taxon>Gymnotiformes</taxon>
        <taxon>Gymnotoidei</taxon>
        <taxon>Gymnotidae</taxon>
        <taxon>Electrophorus</taxon>
    </lineage>
</organism>
<accession>A0A4W4FTE2</accession>
<reference evidence="3" key="2">
    <citation type="journal article" date="2017" name="Sci. Adv.">
        <title>A tail of two voltages: Proteomic comparison of the three electric organs of the electric eel.</title>
        <authorList>
            <person name="Traeger L.L."/>
            <person name="Sabat G."/>
            <person name="Barrett-Wilt G.A."/>
            <person name="Wells G.B."/>
            <person name="Sussman M.R."/>
        </authorList>
    </citation>
    <scope>NUCLEOTIDE SEQUENCE [LARGE SCALE GENOMIC DNA]</scope>
</reference>
<proteinExistence type="predicted"/>
<reference evidence="2" key="4">
    <citation type="submission" date="2025-08" db="UniProtKB">
        <authorList>
            <consortium name="Ensembl"/>
        </authorList>
    </citation>
    <scope>IDENTIFICATION</scope>
</reference>
<keyword evidence="3" id="KW-1185">Reference proteome</keyword>
<keyword evidence="1" id="KW-1133">Transmembrane helix</keyword>
<dbReference type="PANTHER" id="PTHR47730:SF1">
    <property type="entry name" value="SMALL INTEGRAL MEMBRANE PROTEIN 29"/>
    <property type="match status" value="1"/>
</dbReference>
<keyword evidence="1" id="KW-0472">Membrane</keyword>
<reference evidence="2" key="5">
    <citation type="submission" date="2025-09" db="UniProtKB">
        <authorList>
            <consortium name="Ensembl"/>
        </authorList>
    </citation>
    <scope>IDENTIFICATION</scope>
</reference>
<evidence type="ECO:0008006" key="4">
    <source>
        <dbReference type="Google" id="ProtNLM"/>
    </source>
</evidence>
<feature type="transmembrane region" description="Helical" evidence="1">
    <location>
        <begin position="20"/>
        <end position="40"/>
    </location>
</feature>
<gene>
    <name evidence="2" type="primary">SMIM29</name>
</gene>
<evidence type="ECO:0000313" key="3">
    <source>
        <dbReference type="Proteomes" id="UP000314983"/>
    </source>
</evidence>
<name>A0A4W4FTE2_ELEEL</name>
<evidence type="ECO:0000256" key="1">
    <source>
        <dbReference type="SAM" id="Phobius"/>
    </source>
</evidence>
<reference evidence="3" key="1">
    <citation type="journal article" date="2014" name="Science">
        <title>Nonhuman genetics. Genomic basis for the convergent evolution of electric organs.</title>
        <authorList>
            <person name="Gallant J.R."/>
            <person name="Traeger L.L."/>
            <person name="Volkening J.D."/>
            <person name="Moffett H."/>
            <person name="Chen P.H."/>
            <person name="Novina C.D."/>
            <person name="Phillips G.N.Jr."/>
            <person name="Anand R."/>
            <person name="Wells G.B."/>
            <person name="Pinch M."/>
            <person name="Guth R."/>
            <person name="Unguez G.A."/>
            <person name="Albert J.S."/>
            <person name="Zakon H.H."/>
            <person name="Samanta M.P."/>
            <person name="Sussman M.R."/>
        </authorList>
    </citation>
    <scope>NUCLEOTIDE SEQUENCE [LARGE SCALE GENOMIC DNA]</scope>
</reference>
<dbReference type="AlphaFoldDB" id="A0A4W4FTE2"/>
<protein>
    <recommendedName>
        <fullName evidence="4">Small integral membrane protein 29</fullName>
    </recommendedName>
</protein>
<dbReference type="RefSeq" id="XP_026881085.2">
    <property type="nucleotide sequence ID" value="XM_027025284.2"/>
</dbReference>
<keyword evidence="1" id="KW-0812">Transmembrane</keyword>
<reference evidence="2" key="3">
    <citation type="submission" date="2020-05" db="EMBL/GenBank/DDBJ databases">
        <title>Electrophorus electricus (electric eel) genome, fEleEle1, primary haplotype.</title>
        <authorList>
            <person name="Myers G."/>
            <person name="Meyer A."/>
            <person name="Fedrigo O."/>
            <person name="Formenti G."/>
            <person name="Rhie A."/>
            <person name="Tracey A."/>
            <person name="Sims Y."/>
            <person name="Jarvis E.D."/>
        </authorList>
    </citation>
    <scope>NUCLEOTIDE SEQUENCE [LARGE SCALE GENOMIC DNA]</scope>
</reference>
<dbReference type="OMA" id="AVIMYIR"/>